<dbReference type="RefSeq" id="WP_062623403.1">
    <property type="nucleotide sequence ID" value="NZ_CP030150.1"/>
</dbReference>
<dbReference type="EMBL" id="CP030150">
    <property type="protein sequence ID" value="AWX72577.1"/>
    <property type="molecule type" value="Genomic_DNA"/>
</dbReference>
<protein>
    <recommendedName>
        <fullName evidence="3">DUF2829 domain-containing protein</fullName>
    </recommendedName>
</protein>
<organism evidence="1 2">
    <name type="scientific">Bacillus velezensis</name>
    <dbReference type="NCBI Taxonomy" id="492670"/>
    <lineage>
        <taxon>Bacteria</taxon>
        <taxon>Bacillati</taxon>
        <taxon>Bacillota</taxon>
        <taxon>Bacilli</taxon>
        <taxon>Bacillales</taxon>
        <taxon>Bacillaceae</taxon>
        <taxon>Bacillus</taxon>
        <taxon>Bacillus amyloliquefaciens group</taxon>
    </lineage>
</organism>
<sequence length="79" mass="9095">MFKITEEQKSLIKIGDTLKCLKGDWHFETNCNYTVYGDNADNTGTPVIWCDEVSPHTVKSLNLEQWEIVQKGSINEVKY</sequence>
<dbReference type="AlphaFoldDB" id="A0ABC8D9J0"/>
<accession>A0ABC8D9J0</accession>
<name>A0ABC8D9J0_BACVE</name>
<evidence type="ECO:0000313" key="2">
    <source>
        <dbReference type="Proteomes" id="UP000250069"/>
    </source>
</evidence>
<evidence type="ECO:0000313" key="1">
    <source>
        <dbReference type="EMBL" id="AWX72577.1"/>
    </source>
</evidence>
<reference evidence="1 2" key="1">
    <citation type="submission" date="2018-06" db="EMBL/GenBank/DDBJ databases">
        <title>Complete Genome Sequence of Bacillus velezensis DSYZ, a Plant Growth-Promoting Rhizobacterium with Antifungal Activity.</title>
        <authorList>
            <person name="Du B."/>
            <person name="Ding Y."/>
            <person name="Liu K."/>
            <person name="Yao L."/>
            <person name="Wang C."/>
            <person name="Li H."/>
            <person name="Liu H."/>
        </authorList>
    </citation>
    <scope>NUCLEOTIDE SEQUENCE [LARGE SCALE GENOMIC DNA]</scope>
    <source>
        <strain evidence="1 2">DSYZ</strain>
    </source>
</reference>
<gene>
    <name evidence="1" type="ORF">BVDSYZ_11305</name>
</gene>
<dbReference type="Proteomes" id="UP000250069">
    <property type="component" value="Chromosome"/>
</dbReference>
<evidence type="ECO:0008006" key="3">
    <source>
        <dbReference type="Google" id="ProtNLM"/>
    </source>
</evidence>
<proteinExistence type="predicted"/>